<evidence type="ECO:0000313" key="9">
    <source>
        <dbReference type="Proteomes" id="UP000325333"/>
    </source>
</evidence>
<dbReference type="AlphaFoldDB" id="A0A5B0KRI0"/>
<dbReference type="PROSITE" id="PS00137">
    <property type="entry name" value="SUBTILASE_HIS"/>
    <property type="match status" value="1"/>
</dbReference>
<dbReference type="CDD" id="cd07480">
    <property type="entry name" value="Peptidases_S8_12"/>
    <property type="match status" value="1"/>
</dbReference>
<keyword evidence="4 5" id="KW-0720">Serine protease</keyword>
<feature type="domain" description="Peptidase S8/S53" evidence="7">
    <location>
        <begin position="108"/>
        <end position="362"/>
    </location>
</feature>
<dbReference type="PANTHER" id="PTHR43806">
    <property type="entry name" value="PEPTIDASE S8"/>
    <property type="match status" value="1"/>
</dbReference>
<gene>
    <name evidence="8" type="ORF">FH063_006712</name>
</gene>
<reference evidence="8 9" key="1">
    <citation type="submission" date="2019-07" db="EMBL/GenBank/DDBJ databases">
        <title>Genome sequencing of the stress-tolerant strain Azospirillum brasilense Az19.</title>
        <authorList>
            <person name="Maroniche G.A."/>
            <person name="Garcia J.E."/>
            <person name="Pagnussat L."/>
            <person name="Amenta M."/>
            <person name="Creus C.M."/>
        </authorList>
    </citation>
    <scope>NUCLEOTIDE SEQUENCE [LARGE SCALE GENOMIC DNA]</scope>
    <source>
        <strain evidence="8 9">Az19</strain>
    </source>
</reference>
<dbReference type="InterPro" id="IPR022398">
    <property type="entry name" value="Peptidase_S8_His-AS"/>
</dbReference>
<evidence type="ECO:0000256" key="1">
    <source>
        <dbReference type="ARBA" id="ARBA00011073"/>
    </source>
</evidence>
<evidence type="ECO:0000256" key="6">
    <source>
        <dbReference type="RuleBase" id="RU003355"/>
    </source>
</evidence>
<dbReference type="GO" id="GO:0004252">
    <property type="term" value="F:serine-type endopeptidase activity"/>
    <property type="evidence" value="ECO:0007669"/>
    <property type="project" value="UniProtKB-UniRule"/>
</dbReference>
<organism evidence="8 9">
    <name type="scientific">Azospirillum argentinense</name>
    <dbReference type="NCBI Taxonomy" id="2970906"/>
    <lineage>
        <taxon>Bacteria</taxon>
        <taxon>Pseudomonadati</taxon>
        <taxon>Pseudomonadota</taxon>
        <taxon>Alphaproteobacteria</taxon>
        <taxon>Rhodospirillales</taxon>
        <taxon>Azospirillaceae</taxon>
        <taxon>Azospirillum</taxon>
    </lineage>
</organism>
<dbReference type="InterPro" id="IPR036852">
    <property type="entry name" value="Peptidase_S8/S53_dom_sf"/>
</dbReference>
<dbReference type="InterPro" id="IPR023828">
    <property type="entry name" value="Peptidase_S8_Ser-AS"/>
</dbReference>
<dbReference type="Proteomes" id="UP000325333">
    <property type="component" value="Unassembled WGS sequence"/>
</dbReference>
<dbReference type="PROSITE" id="PS00136">
    <property type="entry name" value="SUBTILASE_ASP"/>
    <property type="match status" value="1"/>
</dbReference>
<comment type="similarity">
    <text evidence="1 5 6">Belongs to the peptidase S8 family.</text>
</comment>
<feature type="active site" description="Charge relay system" evidence="5">
    <location>
        <position position="148"/>
    </location>
</feature>
<dbReference type="SUPFAM" id="SSF52743">
    <property type="entry name" value="Subtilisin-like"/>
    <property type="match status" value="1"/>
</dbReference>
<evidence type="ECO:0000256" key="2">
    <source>
        <dbReference type="ARBA" id="ARBA00022670"/>
    </source>
</evidence>
<dbReference type="InterPro" id="IPR050131">
    <property type="entry name" value="Peptidase_S8_subtilisin-like"/>
</dbReference>
<protein>
    <recommendedName>
        <fullName evidence="7">Peptidase S8/S53 domain-containing protein</fullName>
    </recommendedName>
</protein>
<dbReference type="Gene3D" id="3.40.50.200">
    <property type="entry name" value="Peptidase S8/S53 domain"/>
    <property type="match status" value="1"/>
</dbReference>
<evidence type="ECO:0000259" key="7">
    <source>
        <dbReference type="Pfam" id="PF00082"/>
    </source>
</evidence>
<dbReference type="InterPro" id="IPR023827">
    <property type="entry name" value="Peptidase_S8_Asp-AS"/>
</dbReference>
<dbReference type="Pfam" id="PF00082">
    <property type="entry name" value="Peptidase_S8"/>
    <property type="match status" value="1"/>
</dbReference>
<accession>A0A5B0KRI0</accession>
<dbReference type="InterPro" id="IPR000209">
    <property type="entry name" value="Peptidase_S8/S53_dom"/>
</dbReference>
<dbReference type="GO" id="GO:0006508">
    <property type="term" value="P:proteolysis"/>
    <property type="evidence" value="ECO:0007669"/>
    <property type="project" value="UniProtKB-KW"/>
</dbReference>
<feature type="active site" description="Charge relay system" evidence="5">
    <location>
        <position position="340"/>
    </location>
</feature>
<evidence type="ECO:0000313" key="8">
    <source>
        <dbReference type="EMBL" id="KAA1054456.1"/>
    </source>
</evidence>
<dbReference type="PANTHER" id="PTHR43806:SF11">
    <property type="entry name" value="CEREVISIN-RELATED"/>
    <property type="match status" value="1"/>
</dbReference>
<dbReference type="PROSITE" id="PS00138">
    <property type="entry name" value="SUBTILASE_SER"/>
    <property type="match status" value="1"/>
</dbReference>
<dbReference type="EMBL" id="VEWN01000010">
    <property type="protein sequence ID" value="KAA1054456.1"/>
    <property type="molecule type" value="Genomic_DNA"/>
</dbReference>
<comment type="caution">
    <text evidence="8">The sequence shown here is derived from an EMBL/GenBank/DDBJ whole genome shotgun (WGS) entry which is preliminary data.</text>
</comment>
<evidence type="ECO:0000256" key="4">
    <source>
        <dbReference type="ARBA" id="ARBA00022825"/>
    </source>
</evidence>
<dbReference type="PROSITE" id="PS51892">
    <property type="entry name" value="SUBTILASE"/>
    <property type="match status" value="1"/>
</dbReference>
<feature type="active site" description="Charge relay system" evidence="5">
    <location>
        <position position="117"/>
    </location>
</feature>
<keyword evidence="3 5" id="KW-0378">Hydrolase</keyword>
<dbReference type="InterPro" id="IPR015500">
    <property type="entry name" value="Peptidase_S8_subtilisin-rel"/>
</dbReference>
<proteinExistence type="inferred from homology"/>
<dbReference type="PRINTS" id="PR00723">
    <property type="entry name" value="SUBTILISIN"/>
</dbReference>
<name>A0A5B0KRI0_9PROT</name>
<sequence>MGGTRVGSQAIGPQAYAILRDLRPVRSLDWFAAPQATPSSVSPPMPRIDVQTLRPEGLFDTLKDPQVAAVAQVMPTRPIEPLPASPAAASTSTWNISAIGADKSRFTGAGVTVAVLDTGIDAKHPAFEGVEIIEKDFTGSGNGDRVGHGTHCAGIILGRDVGGQRIGVARGVTKLFAGKVLGDTGGGDSNMILQGIEWAVQSGANVISMSLGFDFPGAVERMKAAGMPPEAATSNALEAYRGNLRLFDALMAMVKAREEFAEGAVIVAAAGNESHMPQYRIAASLPAAAENVISVGALDKDEGGLSVAPFSNTLPQISAPGVDILSAKADGGLIQLSGTSMACPHVAGAAALWWECVRKSPLQSKARVVTVQLLARARQDAFTVNTALADRGMGLVTAP</sequence>
<evidence type="ECO:0000256" key="5">
    <source>
        <dbReference type="PROSITE-ProRule" id="PRU01240"/>
    </source>
</evidence>
<keyword evidence="2 5" id="KW-0645">Protease</keyword>
<evidence type="ECO:0000256" key="3">
    <source>
        <dbReference type="ARBA" id="ARBA00022801"/>
    </source>
</evidence>